<sequence length="420" mass="46437">MVSRPRDLAATIIAGVLRTGRWQRWGVRYSSPFATHLWRVDGSGWSRLFVAGLLSDPLGHSDDARHLPDLFRRGWTAGGYHLRLQMLAAAESAASELEPAVRDRMIEELEGCETENIFLSTQLIEALAAYGQIEPIFSLEQIQEAIATVLAAESSPETAKRAVGIVGQLFERERIVGPYSEAIGALPESRRLRLFALAALAEGPNFADDWVVAQVADAADQADPRIIEALARHARVAPVDTFMPQIAVGAHLHALRGWAGLFDELPPAADAETPGPLERAWRCIDGIILALYRNPVDLSRAEALWDLLRQELPAAAVTVLYELQQADFGSDDRHMVGHRELCEAFPRQLLALLDWALEHRDEVSTMHHRADQERMDRYVIGGLAQLGDTATVTRLQAYASHPDLVDGVIEAIRAINRRTP</sequence>
<reference evidence="1 2" key="1">
    <citation type="journal article" date="2019" name="Int. J. Syst. Evol. Microbiol.">
        <title>The Global Catalogue of Microorganisms (GCM) 10K type strain sequencing project: providing services to taxonomists for standard genome sequencing and annotation.</title>
        <authorList>
            <consortium name="The Broad Institute Genomics Platform"/>
            <consortium name="The Broad Institute Genome Sequencing Center for Infectious Disease"/>
            <person name="Wu L."/>
            <person name="Ma J."/>
        </authorList>
    </citation>
    <scope>NUCLEOTIDE SEQUENCE [LARGE SCALE GENOMIC DNA]</scope>
    <source>
        <strain evidence="1 2">JCM 10425</strain>
    </source>
</reference>
<accession>A0ABN0V5E4</accession>
<evidence type="ECO:0000313" key="2">
    <source>
        <dbReference type="Proteomes" id="UP001500967"/>
    </source>
</evidence>
<protein>
    <recommendedName>
        <fullName evidence="3">HEAT repeat domain-containing protein</fullName>
    </recommendedName>
</protein>
<keyword evidence="2" id="KW-1185">Reference proteome</keyword>
<organism evidence="1 2">
    <name type="scientific">Cryptosporangium japonicum</name>
    <dbReference type="NCBI Taxonomy" id="80872"/>
    <lineage>
        <taxon>Bacteria</taxon>
        <taxon>Bacillati</taxon>
        <taxon>Actinomycetota</taxon>
        <taxon>Actinomycetes</taxon>
        <taxon>Cryptosporangiales</taxon>
        <taxon>Cryptosporangiaceae</taxon>
        <taxon>Cryptosporangium</taxon>
    </lineage>
</organism>
<comment type="caution">
    <text evidence="1">The sequence shown here is derived from an EMBL/GenBank/DDBJ whole genome shotgun (WGS) entry which is preliminary data.</text>
</comment>
<dbReference type="Proteomes" id="UP001500967">
    <property type="component" value="Unassembled WGS sequence"/>
</dbReference>
<dbReference type="EMBL" id="BAAAGX010000034">
    <property type="protein sequence ID" value="GAA0276314.1"/>
    <property type="molecule type" value="Genomic_DNA"/>
</dbReference>
<evidence type="ECO:0008006" key="3">
    <source>
        <dbReference type="Google" id="ProtNLM"/>
    </source>
</evidence>
<evidence type="ECO:0000313" key="1">
    <source>
        <dbReference type="EMBL" id="GAA0276314.1"/>
    </source>
</evidence>
<proteinExistence type="predicted"/>
<gene>
    <name evidence="1" type="ORF">GCM10009539_75150</name>
</gene>
<name>A0ABN0V5E4_9ACTN</name>